<dbReference type="EMBL" id="JAEVHI010000001">
    <property type="protein sequence ID" value="KAG5305175.1"/>
    <property type="molecule type" value="Genomic_DNA"/>
</dbReference>
<dbReference type="AlphaFoldDB" id="A0A8H7ZCC6"/>
<protein>
    <submittedName>
        <fullName evidence="1">Uncharacterized protein</fullName>
    </submittedName>
</protein>
<evidence type="ECO:0000313" key="1">
    <source>
        <dbReference type="EMBL" id="KAG5305175.1"/>
    </source>
</evidence>
<sequence length="79" mass="9060">MPGCSSLIKYIFRMGLANSAETGEQCYNDTSTAYNGDTLEHTKSELKSLCWRVFHFLYLCHETDSERGSAFIYLFIFSI</sequence>
<name>A0A8H7ZCC6_AJECA</name>
<evidence type="ECO:0000313" key="2">
    <source>
        <dbReference type="Proteomes" id="UP000670092"/>
    </source>
</evidence>
<dbReference type="VEuPathDB" id="FungiDB:I7I52_03749"/>
<organism evidence="1 2">
    <name type="scientific">Ajellomyces capsulatus</name>
    <name type="common">Darling's disease fungus</name>
    <name type="synonym">Histoplasma capsulatum</name>
    <dbReference type="NCBI Taxonomy" id="5037"/>
    <lineage>
        <taxon>Eukaryota</taxon>
        <taxon>Fungi</taxon>
        <taxon>Dikarya</taxon>
        <taxon>Ascomycota</taxon>
        <taxon>Pezizomycotina</taxon>
        <taxon>Eurotiomycetes</taxon>
        <taxon>Eurotiomycetidae</taxon>
        <taxon>Onygenales</taxon>
        <taxon>Ajellomycetaceae</taxon>
        <taxon>Histoplasma</taxon>
    </lineage>
</organism>
<reference evidence="1 2" key="1">
    <citation type="submission" date="2021-01" db="EMBL/GenBank/DDBJ databases">
        <title>Chromosome-level genome assembly of a human fungal pathogen reveals clustering of transcriptionally co-regulated genes.</title>
        <authorList>
            <person name="Voorhies M."/>
            <person name="Cohen S."/>
            <person name="Shea T.P."/>
            <person name="Petrus S."/>
            <person name="Munoz J.F."/>
            <person name="Poplawski S."/>
            <person name="Goldman W.E."/>
            <person name="Michael T."/>
            <person name="Cuomo C.A."/>
            <person name="Sil A."/>
            <person name="Beyhan S."/>
        </authorList>
    </citation>
    <scope>NUCLEOTIDE SEQUENCE [LARGE SCALE GENOMIC DNA]</scope>
    <source>
        <strain evidence="1 2">G184AR</strain>
    </source>
</reference>
<accession>A0A8H7ZCC6</accession>
<dbReference type="Proteomes" id="UP000670092">
    <property type="component" value="Unassembled WGS sequence"/>
</dbReference>
<comment type="caution">
    <text evidence="1">The sequence shown here is derived from an EMBL/GenBank/DDBJ whole genome shotgun (WGS) entry which is preliminary data.</text>
</comment>
<gene>
    <name evidence="1" type="ORF">I7I52_03749</name>
</gene>
<proteinExistence type="predicted"/>